<dbReference type="FunCoup" id="A0A7R8YY06">
    <property type="interactions" value="27"/>
</dbReference>
<accession>A0A7R8YY06</accession>
<proteinExistence type="predicted"/>
<protein>
    <submittedName>
        <fullName evidence="2">Uncharacterized protein</fullName>
    </submittedName>
</protein>
<reference evidence="2 3" key="1">
    <citation type="submission" date="2020-11" db="EMBL/GenBank/DDBJ databases">
        <authorList>
            <person name="Wallbank WR R."/>
            <person name="Pardo Diaz C."/>
            <person name="Kozak K."/>
            <person name="Martin S."/>
            <person name="Jiggins C."/>
            <person name="Moest M."/>
            <person name="Warren A I."/>
            <person name="Generalovic N T."/>
            <person name="Byers J.R.P. K."/>
            <person name="Montejo-Kovacevich G."/>
            <person name="Yen C E."/>
        </authorList>
    </citation>
    <scope>NUCLEOTIDE SEQUENCE [LARGE SCALE GENOMIC DNA]</scope>
</reference>
<name>A0A7R8YY06_HERIL</name>
<feature type="region of interest" description="Disordered" evidence="1">
    <location>
        <begin position="406"/>
        <end position="426"/>
    </location>
</feature>
<dbReference type="InParanoid" id="A0A7R8YY06"/>
<dbReference type="OrthoDB" id="6275292at2759"/>
<dbReference type="AlphaFoldDB" id="A0A7R8YY06"/>
<evidence type="ECO:0000313" key="3">
    <source>
        <dbReference type="Proteomes" id="UP000594454"/>
    </source>
</evidence>
<gene>
    <name evidence="2" type="ORF">HERILL_LOCUS11080</name>
</gene>
<feature type="compositionally biased region" description="Basic and acidic residues" evidence="1">
    <location>
        <begin position="413"/>
        <end position="426"/>
    </location>
</feature>
<dbReference type="OMA" id="RYETVEI"/>
<sequence>MNTIQDPRLCTEDAIYKKKKFSPPQVGIPLLLQKMVKMDKKQLENHVHKRKNLYSKCENMKVVAEKDISLERKCAKVICPRPITKLSRILATFRNWQLAPNRYTIKGRDVADIVQKQTGKKGPFYSGTLRNNDSLYGHLKSSKPCGTPTFYDIPTMIDLLNRYYNKHKMKFSTAARYRKPHLRFMVKDVVLCWRNPNDPGPAHYFPKNHCLETNIHKPVKAKPITVFNFLPNSSVPSRETAFLKAIDAKTPGPGRYETVEITCPCQSKLIIEPTIWREIEIEKRKRFRHLKYKRIKEELYCPCSKVRNIKGHGHTSVFQSKTVRLIERMPFTKKSDRLEKLHHTAKYIQMIVNPPRIPISITRVDMTPKPVQLTFNSIIKPKMRCKLKVNKRIAFLSATPRFKDEESSTILRDSSKSKEMAKSRTGVRLKEKNLEPPRLIKMTPSKEDVFKRLQQLPSRFQQKQITTREKVFTFSPIPAPQLLLKDSDVITREPVAHYYQTPLKIDDFLKDEYRKTISEVKTKSKDTIENIHEEIDI</sequence>
<organism evidence="2 3">
    <name type="scientific">Hermetia illucens</name>
    <name type="common">Black soldier fly</name>
    <dbReference type="NCBI Taxonomy" id="343691"/>
    <lineage>
        <taxon>Eukaryota</taxon>
        <taxon>Metazoa</taxon>
        <taxon>Ecdysozoa</taxon>
        <taxon>Arthropoda</taxon>
        <taxon>Hexapoda</taxon>
        <taxon>Insecta</taxon>
        <taxon>Pterygota</taxon>
        <taxon>Neoptera</taxon>
        <taxon>Endopterygota</taxon>
        <taxon>Diptera</taxon>
        <taxon>Brachycera</taxon>
        <taxon>Stratiomyomorpha</taxon>
        <taxon>Stratiomyidae</taxon>
        <taxon>Hermetiinae</taxon>
        <taxon>Hermetia</taxon>
    </lineage>
</organism>
<keyword evidence="3" id="KW-1185">Reference proteome</keyword>
<evidence type="ECO:0000313" key="2">
    <source>
        <dbReference type="EMBL" id="CAD7088457.1"/>
    </source>
</evidence>
<dbReference type="EMBL" id="LR899012">
    <property type="protein sequence ID" value="CAD7088457.1"/>
    <property type="molecule type" value="Genomic_DNA"/>
</dbReference>
<dbReference type="Proteomes" id="UP000594454">
    <property type="component" value="Chromosome 4"/>
</dbReference>
<evidence type="ECO:0000256" key="1">
    <source>
        <dbReference type="SAM" id="MobiDB-lite"/>
    </source>
</evidence>